<dbReference type="InterPro" id="IPR038730">
    <property type="entry name" value="HyfE-like"/>
</dbReference>
<keyword evidence="2" id="KW-1003">Cell membrane</keyword>
<sequence>MKDAYIVVGFLQIILILFMQWQIYLKKIILTFAISSIAIAGFLFVSFQTTQELSLLVLVLLTLFIRAIFIPSYILKKLKLPHKEREVKHTIPTSLSIIISILLVVFSHTIYKTTLFNSIDIQAGFIPIAIIIQGMFLIVSRNNAFVQLIGYMVIENGLFLFGGYMFPDLPFVVEGGILLDLIGVVMVSAIIMKLREESVPDVIDEFEEFRG</sequence>
<keyword evidence="4 6" id="KW-1133">Transmembrane helix</keyword>
<evidence type="ECO:0000256" key="5">
    <source>
        <dbReference type="ARBA" id="ARBA00023136"/>
    </source>
</evidence>
<comment type="subcellular location">
    <subcellularLocation>
        <location evidence="1">Cell membrane</location>
        <topology evidence="1">Multi-pass membrane protein</topology>
    </subcellularLocation>
</comment>
<keyword evidence="3 6" id="KW-0812">Transmembrane</keyword>
<gene>
    <name evidence="7" type="ordered locus">Hipma_1313</name>
</gene>
<dbReference type="PANTHER" id="PTHR38601">
    <property type="entry name" value="HYDROGENASE-4 COMPONENT E"/>
    <property type="match status" value="1"/>
</dbReference>
<protein>
    <submittedName>
        <fullName evidence="7">Uncharacterized protein</fullName>
    </submittedName>
</protein>
<evidence type="ECO:0000256" key="4">
    <source>
        <dbReference type="ARBA" id="ARBA00022989"/>
    </source>
</evidence>
<dbReference type="eggNOG" id="COG4237">
    <property type="taxonomic scope" value="Bacteria"/>
</dbReference>
<feature type="transmembrane region" description="Helical" evidence="6">
    <location>
        <begin position="28"/>
        <end position="47"/>
    </location>
</feature>
<feature type="transmembrane region" description="Helical" evidence="6">
    <location>
        <begin position="171"/>
        <end position="191"/>
    </location>
</feature>
<dbReference type="InParanoid" id="F2LXF6"/>
<keyword evidence="5 6" id="KW-0472">Membrane</keyword>
<dbReference type="KEGG" id="hmr:Hipma_1313"/>
<dbReference type="OrthoDB" id="5298295at2"/>
<evidence type="ECO:0000256" key="6">
    <source>
        <dbReference type="SAM" id="Phobius"/>
    </source>
</evidence>
<dbReference type="GO" id="GO:0005886">
    <property type="term" value="C:plasma membrane"/>
    <property type="evidence" value="ECO:0007669"/>
    <property type="project" value="UniProtKB-SubCell"/>
</dbReference>
<dbReference type="STRING" id="760142.Hipma_1313"/>
<dbReference type="EMBL" id="CP002606">
    <property type="protein sequence ID" value="AEA34270.1"/>
    <property type="molecule type" value="Genomic_DNA"/>
</dbReference>
<feature type="transmembrane region" description="Helical" evidence="6">
    <location>
        <begin position="6"/>
        <end position="21"/>
    </location>
</feature>
<dbReference type="Proteomes" id="UP000008139">
    <property type="component" value="Chromosome"/>
</dbReference>
<proteinExistence type="predicted"/>
<feature type="transmembrane region" description="Helical" evidence="6">
    <location>
        <begin position="87"/>
        <end position="107"/>
    </location>
</feature>
<feature type="transmembrane region" description="Helical" evidence="6">
    <location>
        <begin position="53"/>
        <end position="75"/>
    </location>
</feature>
<feature type="transmembrane region" description="Helical" evidence="6">
    <location>
        <begin position="119"/>
        <end position="138"/>
    </location>
</feature>
<evidence type="ECO:0000313" key="8">
    <source>
        <dbReference type="Proteomes" id="UP000008139"/>
    </source>
</evidence>
<dbReference type="HOGENOM" id="CLU_088957_3_0_7"/>
<evidence type="ECO:0000256" key="3">
    <source>
        <dbReference type="ARBA" id="ARBA00022692"/>
    </source>
</evidence>
<evidence type="ECO:0000256" key="2">
    <source>
        <dbReference type="ARBA" id="ARBA00022475"/>
    </source>
</evidence>
<organism evidence="7 8">
    <name type="scientific">Hippea maritima (strain ATCC 700847 / DSM 10411 / MH2)</name>
    <dbReference type="NCBI Taxonomy" id="760142"/>
    <lineage>
        <taxon>Bacteria</taxon>
        <taxon>Pseudomonadati</taxon>
        <taxon>Campylobacterota</taxon>
        <taxon>Desulfurellia</taxon>
        <taxon>Desulfurellales</taxon>
        <taxon>Hippeaceae</taxon>
        <taxon>Hippea</taxon>
    </lineage>
</organism>
<reference evidence="8" key="2">
    <citation type="submission" date="2011-03" db="EMBL/GenBank/DDBJ databases">
        <title>The complete genome of Hippea maritima DSM 10411.</title>
        <authorList>
            <consortium name="US DOE Joint Genome Institute (JGI-PGF)"/>
            <person name="Lucas S."/>
            <person name="Copeland A."/>
            <person name="Lapidus A."/>
            <person name="Bruce D."/>
            <person name="Goodwin L."/>
            <person name="Pitluck S."/>
            <person name="Peters L."/>
            <person name="Kyrpides N."/>
            <person name="Mavromatis K."/>
            <person name="Pagani I."/>
            <person name="Ivanova N."/>
            <person name="Mikhailova N."/>
            <person name="Lu M."/>
            <person name="Detter J.C."/>
            <person name="Tapia R."/>
            <person name="Han C."/>
            <person name="Land M."/>
            <person name="Hauser L."/>
            <person name="Markowitz V."/>
            <person name="Cheng J.-F."/>
            <person name="Hugenholtz P."/>
            <person name="Woyke T."/>
            <person name="Wu D."/>
            <person name="Spring S."/>
            <person name="Schroeder M."/>
            <person name="Brambilla E."/>
            <person name="Klenk H.-P."/>
            <person name="Eisen J.A."/>
        </authorList>
    </citation>
    <scope>NUCLEOTIDE SEQUENCE [LARGE SCALE GENOMIC DNA]</scope>
    <source>
        <strain evidence="8">ATCC 700847 / DSM 10411 / MH2</strain>
    </source>
</reference>
<evidence type="ECO:0000256" key="1">
    <source>
        <dbReference type="ARBA" id="ARBA00004651"/>
    </source>
</evidence>
<keyword evidence="8" id="KW-1185">Reference proteome</keyword>
<reference evidence="7 8" key="1">
    <citation type="journal article" date="2011" name="Stand. Genomic Sci.">
        <title>Complete genome sequence of the thermophilic sulfur-reducer Hippea maritima type strain (MH(2)).</title>
        <authorList>
            <person name="Huntemann M."/>
            <person name="Lu M."/>
            <person name="Nolan M."/>
            <person name="Lapidus A."/>
            <person name="Lucas S."/>
            <person name="Hammon N."/>
            <person name="Deshpande S."/>
            <person name="Cheng J.F."/>
            <person name="Tapia R."/>
            <person name="Han C."/>
            <person name="Goodwin L."/>
            <person name="Pitluck S."/>
            <person name="Liolios K."/>
            <person name="Pagani I."/>
            <person name="Ivanova N."/>
            <person name="Ovchinikova G."/>
            <person name="Pati A."/>
            <person name="Chen A."/>
            <person name="Palaniappan K."/>
            <person name="Land M."/>
            <person name="Hauser L."/>
            <person name="Jeffries C.D."/>
            <person name="Detter J.C."/>
            <person name="Brambilla E.M."/>
            <person name="Rohde M."/>
            <person name="Spring S."/>
            <person name="Goker M."/>
            <person name="Woyke T."/>
            <person name="Bristow J."/>
            <person name="Eisen J.A."/>
            <person name="Markowitz V."/>
            <person name="Hugenholtz P."/>
            <person name="Kyrpides N.C."/>
            <person name="Klenk H.P."/>
            <person name="Mavromatis K."/>
        </authorList>
    </citation>
    <scope>NUCLEOTIDE SEQUENCE [LARGE SCALE GENOMIC DNA]</scope>
    <source>
        <strain evidence="8">ATCC 700847 / DSM 10411 / MH2</strain>
    </source>
</reference>
<name>F2LXF6_HIPMA</name>
<dbReference type="FunCoup" id="F2LXF6">
    <property type="interactions" value="46"/>
</dbReference>
<accession>F2LXF6</accession>
<dbReference type="RefSeq" id="WP_013682302.1">
    <property type="nucleotide sequence ID" value="NC_015318.1"/>
</dbReference>
<evidence type="ECO:0000313" key="7">
    <source>
        <dbReference type="EMBL" id="AEA34270.1"/>
    </source>
</evidence>
<dbReference type="AlphaFoldDB" id="F2LXF6"/>
<dbReference type="PANTHER" id="PTHR38601:SF1">
    <property type="entry name" value="HYDROGENASE-4 COMPONENT E"/>
    <property type="match status" value="1"/>
</dbReference>